<dbReference type="SUPFAM" id="SSF55166">
    <property type="entry name" value="Hedgehog/DD-peptidase"/>
    <property type="match status" value="1"/>
</dbReference>
<accession>A0A364K8U5</accession>
<dbReference type="GO" id="GO:0004180">
    <property type="term" value="F:carboxypeptidase activity"/>
    <property type="evidence" value="ECO:0007669"/>
    <property type="project" value="UniProtKB-KW"/>
</dbReference>
<reference evidence="4 5" key="1">
    <citation type="submission" date="2018-06" db="EMBL/GenBank/DDBJ databases">
        <title>Thermoflavimicrobium daqus sp. nov., a thermophilic microbe isolated from Moutai-flavour Daqu.</title>
        <authorList>
            <person name="Wang X."/>
            <person name="Zhou H."/>
        </authorList>
    </citation>
    <scope>NUCLEOTIDE SEQUENCE [LARGE SCALE GENOMIC DNA]</scope>
    <source>
        <strain evidence="4 5">FBKL4.011</strain>
    </source>
</reference>
<feature type="domain" description="Peptidoglycan binding-like" evidence="2">
    <location>
        <begin position="36"/>
        <end position="96"/>
    </location>
</feature>
<comment type="caution">
    <text evidence="4">The sequence shown here is derived from an EMBL/GenBank/DDBJ whole genome shotgun (WGS) entry which is preliminary data.</text>
</comment>
<reference evidence="4 5" key="2">
    <citation type="submission" date="2018-06" db="EMBL/GenBank/DDBJ databases">
        <authorList>
            <person name="Zhirakovskaya E."/>
        </authorList>
    </citation>
    <scope>NUCLEOTIDE SEQUENCE [LARGE SCALE GENOMIC DNA]</scope>
    <source>
        <strain evidence="4 5">FBKL4.011</strain>
    </source>
</reference>
<evidence type="ECO:0000313" key="5">
    <source>
        <dbReference type="Proteomes" id="UP000251213"/>
    </source>
</evidence>
<proteinExistence type="predicted"/>
<dbReference type="Gene3D" id="3.30.1380.10">
    <property type="match status" value="1"/>
</dbReference>
<dbReference type="SUPFAM" id="SSF47090">
    <property type="entry name" value="PGBD-like"/>
    <property type="match status" value="1"/>
</dbReference>
<dbReference type="Proteomes" id="UP000251213">
    <property type="component" value="Unassembled WGS sequence"/>
</dbReference>
<feature type="signal peptide" evidence="1">
    <location>
        <begin position="1"/>
        <end position="23"/>
    </location>
</feature>
<dbReference type="InterPro" id="IPR009045">
    <property type="entry name" value="Zn_M74/Hedgehog-like"/>
</dbReference>
<dbReference type="InterPro" id="IPR002477">
    <property type="entry name" value="Peptidoglycan-bd-like"/>
</dbReference>
<evidence type="ECO:0000259" key="3">
    <source>
        <dbReference type="Pfam" id="PF08291"/>
    </source>
</evidence>
<dbReference type="Gene3D" id="1.10.101.10">
    <property type="entry name" value="PGBD-like superfamily/PGBD"/>
    <property type="match status" value="1"/>
</dbReference>
<dbReference type="Pfam" id="PF01471">
    <property type="entry name" value="PG_binding_1"/>
    <property type="match status" value="1"/>
</dbReference>
<dbReference type="InterPro" id="IPR036366">
    <property type="entry name" value="PGBDSf"/>
</dbReference>
<keyword evidence="4" id="KW-0378">Hydrolase</keyword>
<sequence>MMSMLTAFALILTMIYIPSTADAYNWSRTLKKGDKGNDVKELQIRVAGWAADSPSKTYVSVDGQFGAGTEAAVKRFQKAYGLKPTGIVGPETHAKLNALEDADGSTKHFNWNEFYSKDGSKFTGGKVNEQAVKENVRRTMWKLEAMRKKAGERAVTVNSGFRSIKHNKKVGGASNSQHQYGIAADIKIKGYSVSKMFELGKTCGFSGLLTYEAKGFLHVDSRIEYPYGAQSWLWK</sequence>
<protein>
    <submittedName>
        <fullName evidence="4">Muramoyltetrapeptide carboxypeptidase</fullName>
    </submittedName>
</protein>
<keyword evidence="4" id="KW-0121">Carboxypeptidase</keyword>
<dbReference type="EMBL" id="QJKK01000001">
    <property type="protein sequence ID" value="RAL26719.1"/>
    <property type="molecule type" value="Genomic_DNA"/>
</dbReference>
<keyword evidence="1" id="KW-0732">Signal</keyword>
<dbReference type="InterPro" id="IPR013230">
    <property type="entry name" value="Peptidase_M15A_C"/>
</dbReference>
<dbReference type="Pfam" id="PF08291">
    <property type="entry name" value="Peptidase_M15_3"/>
    <property type="match status" value="1"/>
</dbReference>
<evidence type="ECO:0000259" key="2">
    <source>
        <dbReference type="Pfam" id="PF01471"/>
    </source>
</evidence>
<evidence type="ECO:0000256" key="1">
    <source>
        <dbReference type="SAM" id="SignalP"/>
    </source>
</evidence>
<organism evidence="4 5">
    <name type="scientific">Thermoflavimicrobium daqui</name>
    <dbReference type="NCBI Taxonomy" id="2137476"/>
    <lineage>
        <taxon>Bacteria</taxon>
        <taxon>Bacillati</taxon>
        <taxon>Bacillota</taxon>
        <taxon>Bacilli</taxon>
        <taxon>Bacillales</taxon>
        <taxon>Thermoactinomycetaceae</taxon>
        <taxon>Thermoflavimicrobium</taxon>
    </lineage>
</organism>
<keyword evidence="4" id="KW-0645">Protease</keyword>
<dbReference type="OrthoDB" id="9794294at2"/>
<evidence type="ECO:0000313" key="4">
    <source>
        <dbReference type="EMBL" id="RAL26719.1"/>
    </source>
</evidence>
<feature type="chain" id="PRO_5016619203" evidence="1">
    <location>
        <begin position="24"/>
        <end position="235"/>
    </location>
</feature>
<name>A0A364K8U5_9BACL</name>
<dbReference type="InterPro" id="IPR036365">
    <property type="entry name" value="PGBD-like_sf"/>
</dbReference>
<dbReference type="AlphaFoldDB" id="A0A364K8U5"/>
<keyword evidence="5" id="KW-1185">Reference proteome</keyword>
<gene>
    <name evidence="4" type="ORF">DL897_01315</name>
</gene>
<feature type="domain" description="Peptidase M15A C-terminal" evidence="3">
    <location>
        <begin position="108"/>
        <end position="220"/>
    </location>
</feature>